<sequence length="189" mass="21507">MTEQIQCPTCDAEFTPRRKNQMYCSDNCRKRKSRHAARGSRSSENTRLSYEHYERAQRLEEMVYTTAPQARLGMMKSILGHILHDAGLRRILTDPVLLREPPRADDRKNIAKAASAYTKKFYGVSIRTYIEQAKAGTINEEFPVTRTAPRQRPLAGSRLPYVQRDAAEFLRNVRLARGVAPVAQEAIAA</sequence>
<evidence type="ECO:0000313" key="2">
    <source>
        <dbReference type="Proteomes" id="UP000043764"/>
    </source>
</evidence>
<reference evidence="2" key="1">
    <citation type="submission" date="2015-05" db="EMBL/GenBank/DDBJ databases">
        <authorList>
            <person name="Rodrigo-Torres Lidia"/>
            <person name="Arahal R.David."/>
        </authorList>
    </citation>
    <scope>NUCLEOTIDE SEQUENCE [LARGE SCALE GENOMIC DNA]</scope>
    <source>
        <strain evidence="2">CECT 7321</strain>
    </source>
</reference>
<keyword evidence="2" id="KW-1185">Reference proteome</keyword>
<gene>
    <name evidence="1" type="ORF">NIT7321_02837</name>
</gene>
<organism evidence="1 2">
    <name type="scientific">Phaeobacter italicus</name>
    <dbReference type="NCBI Taxonomy" id="481446"/>
    <lineage>
        <taxon>Bacteria</taxon>
        <taxon>Pseudomonadati</taxon>
        <taxon>Pseudomonadota</taxon>
        <taxon>Alphaproteobacteria</taxon>
        <taxon>Rhodobacterales</taxon>
        <taxon>Roseobacteraceae</taxon>
        <taxon>Phaeobacter</taxon>
    </lineage>
</organism>
<dbReference type="RefSeq" id="WP_050673851.1">
    <property type="nucleotide sequence ID" value="NZ_CVRL01000037.1"/>
</dbReference>
<proteinExistence type="predicted"/>
<accession>A0A0H5D4D2</accession>
<name>A0A0H5D4D2_9RHOB</name>
<dbReference type="EMBL" id="CVRL01000037">
    <property type="protein sequence ID" value="CRL11966.1"/>
    <property type="molecule type" value="Genomic_DNA"/>
</dbReference>
<dbReference type="Proteomes" id="UP000043764">
    <property type="component" value="Unassembled WGS sequence"/>
</dbReference>
<protein>
    <submittedName>
        <fullName evidence="1">Uncharacterized protein</fullName>
    </submittedName>
</protein>
<evidence type="ECO:0000313" key="1">
    <source>
        <dbReference type="EMBL" id="CRL11966.1"/>
    </source>
</evidence>
<dbReference type="AlphaFoldDB" id="A0A0H5D4D2"/>